<keyword evidence="5 6" id="KW-0472">Membrane</keyword>
<dbReference type="AlphaFoldDB" id="A0A7W6KJL8"/>
<feature type="transmembrane region" description="Helical" evidence="6">
    <location>
        <begin position="269"/>
        <end position="290"/>
    </location>
</feature>
<dbReference type="Gene3D" id="1.20.1250.20">
    <property type="entry name" value="MFS general substrate transporter like domains"/>
    <property type="match status" value="1"/>
</dbReference>
<protein>
    <submittedName>
        <fullName evidence="7">UMF1 family MFS transporter</fullName>
    </submittedName>
</protein>
<dbReference type="Pfam" id="PF11700">
    <property type="entry name" value="ATG22"/>
    <property type="match status" value="1"/>
</dbReference>
<keyword evidence="2" id="KW-0813">Transport</keyword>
<evidence type="ECO:0000256" key="3">
    <source>
        <dbReference type="ARBA" id="ARBA00022692"/>
    </source>
</evidence>
<feature type="transmembrane region" description="Helical" evidence="6">
    <location>
        <begin position="95"/>
        <end position="113"/>
    </location>
</feature>
<feature type="transmembrane region" description="Helical" evidence="6">
    <location>
        <begin position="322"/>
        <end position="343"/>
    </location>
</feature>
<proteinExistence type="predicted"/>
<feature type="transmembrane region" description="Helical" evidence="6">
    <location>
        <begin position="119"/>
        <end position="139"/>
    </location>
</feature>
<dbReference type="PANTHER" id="PTHR23519:SF1">
    <property type="entry name" value="AUTOPHAGY-RELATED PROTEIN 22"/>
    <property type="match status" value="1"/>
</dbReference>
<evidence type="ECO:0000256" key="6">
    <source>
        <dbReference type="SAM" id="Phobius"/>
    </source>
</evidence>
<dbReference type="EMBL" id="JACIDZ010000007">
    <property type="protein sequence ID" value="MBB4122538.1"/>
    <property type="molecule type" value="Genomic_DNA"/>
</dbReference>
<feature type="transmembrane region" description="Helical" evidence="6">
    <location>
        <begin position="408"/>
        <end position="433"/>
    </location>
</feature>
<keyword evidence="8" id="KW-1185">Reference proteome</keyword>
<dbReference type="InterPro" id="IPR050495">
    <property type="entry name" value="ATG22/LtaA_families"/>
</dbReference>
<dbReference type="PANTHER" id="PTHR23519">
    <property type="entry name" value="AUTOPHAGY-RELATED PROTEIN 22"/>
    <property type="match status" value="1"/>
</dbReference>
<feature type="transmembrane region" description="Helical" evidence="6">
    <location>
        <begin position="439"/>
        <end position="460"/>
    </location>
</feature>
<organism evidence="7 8">
    <name type="scientific">Martelella radicis</name>
    <dbReference type="NCBI Taxonomy" id="1397476"/>
    <lineage>
        <taxon>Bacteria</taxon>
        <taxon>Pseudomonadati</taxon>
        <taxon>Pseudomonadota</taxon>
        <taxon>Alphaproteobacteria</taxon>
        <taxon>Hyphomicrobiales</taxon>
        <taxon>Aurantimonadaceae</taxon>
        <taxon>Martelella</taxon>
    </lineage>
</organism>
<dbReference type="GO" id="GO:0012505">
    <property type="term" value="C:endomembrane system"/>
    <property type="evidence" value="ECO:0007669"/>
    <property type="project" value="UniProtKB-SubCell"/>
</dbReference>
<feature type="transmembrane region" description="Helical" evidence="6">
    <location>
        <begin position="160"/>
        <end position="181"/>
    </location>
</feature>
<evidence type="ECO:0000313" key="8">
    <source>
        <dbReference type="Proteomes" id="UP000530571"/>
    </source>
</evidence>
<evidence type="ECO:0000313" key="7">
    <source>
        <dbReference type="EMBL" id="MBB4122538.1"/>
    </source>
</evidence>
<reference evidence="7 8" key="1">
    <citation type="submission" date="2020-08" db="EMBL/GenBank/DDBJ databases">
        <title>Genomic Encyclopedia of Type Strains, Phase IV (KMG-IV): sequencing the most valuable type-strain genomes for metagenomic binning, comparative biology and taxonomic classification.</title>
        <authorList>
            <person name="Goeker M."/>
        </authorList>
    </citation>
    <scope>NUCLEOTIDE SEQUENCE [LARGE SCALE GENOMIC DNA]</scope>
    <source>
        <strain evidence="7 8">DSM 28101</strain>
    </source>
</reference>
<dbReference type="Proteomes" id="UP000530571">
    <property type="component" value="Unassembled WGS sequence"/>
</dbReference>
<feature type="transmembrane region" description="Helical" evidence="6">
    <location>
        <begin position="28"/>
        <end position="51"/>
    </location>
</feature>
<evidence type="ECO:0000256" key="2">
    <source>
        <dbReference type="ARBA" id="ARBA00022448"/>
    </source>
</evidence>
<feature type="transmembrane region" description="Helical" evidence="6">
    <location>
        <begin position="63"/>
        <end position="83"/>
    </location>
</feature>
<evidence type="ECO:0000256" key="4">
    <source>
        <dbReference type="ARBA" id="ARBA00022989"/>
    </source>
</evidence>
<evidence type="ECO:0000256" key="1">
    <source>
        <dbReference type="ARBA" id="ARBA00004127"/>
    </source>
</evidence>
<comment type="caution">
    <text evidence="7">The sequence shown here is derived from an EMBL/GenBank/DDBJ whole genome shotgun (WGS) entry which is preliminary data.</text>
</comment>
<gene>
    <name evidence="7" type="ORF">GGR30_002470</name>
</gene>
<evidence type="ECO:0000256" key="5">
    <source>
        <dbReference type="ARBA" id="ARBA00023136"/>
    </source>
</evidence>
<feature type="transmembrane region" description="Helical" evidence="6">
    <location>
        <begin position="208"/>
        <end position="228"/>
    </location>
</feature>
<feature type="transmembrane region" description="Helical" evidence="6">
    <location>
        <begin position="374"/>
        <end position="396"/>
    </location>
</feature>
<dbReference type="InterPro" id="IPR036259">
    <property type="entry name" value="MFS_trans_sf"/>
</dbReference>
<name>A0A7W6KJL8_9HYPH</name>
<feature type="transmembrane region" description="Helical" evidence="6">
    <location>
        <begin position="297"/>
        <end position="316"/>
    </location>
</feature>
<keyword evidence="3 6" id="KW-0812">Transmembrane</keyword>
<sequence>MTLLDENAAGCTPPAGMAPRSGVMGWMLFDWAAQPFFTVIVTFIFGPYFVSELGNNPVAGQTAWAHAATIAGIIVAVSAPFAGGLSDSAGRNKRFIGAMAVVQAASLALLWFAAPGTGYFWPAAMIIAATAMAELSVVFNDAMLPHLVRPERMNRVSNDAWGLGYLGGMIFLIAVVLFLSADPDTGLTILGQAPLFGLDPATGEAARLTGPLAACWYLFFLMPFFLFTPDRPPLRPAGRAIAAGLSDLKATLAALSARPVLIRFLVARMLYMDGVNGILILGGAFAAGMFGWSTMEIGIFGIILNVAAIFGCFLASRFGRCANAGTVVLIALVILVAATLGIVSTTKEATLFGLASFGAVSGNGLFAAGAEKAFLAYGVLIGLAFGPVQAGSRAFLATRISPAEAGRFFGLFSLTGRMTSFLATGAFAVLTGWTGSPNLGMASLLVFLVAGLVLFVPAMGSGKRRH</sequence>
<dbReference type="SUPFAM" id="SSF103473">
    <property type="entry name" value="MFS general substrate transporter"/>
    <property type="match status" value="1"/>
</dbReference>
<keyword evidence="4 6" id="KW-1133">Transmembrane helix</keyword>
<comment type="subcellular location">
    <subcellularLocation>
        <location evidence="1">Endomembrane system</location>
        <topology evidence="1">Multi-pass membrane protein</topology>
    </subcellularLocation>
</comment>
<accession>A0A7W6KJL8</accession>
<dbReference type="InterPro" id="IPR024671">
    <property type="entry name" value="Atg22-like"/>
</dbReference>